<dbReference type="SMART" id="SM00530">
    <property type="entry name" value="HTH_XRE"/>
    <property type="match status" value="1"/>
</dbReference>
<dbReference type="PANTHER" id="PTHR35010">
    <property type="entry name" value="BLL4672 PROTEIN-RELATED"/>
    <property type="match status" value="1"/>
</dbReference>
<feature type="compositionally biased region" description="Polar residues" evidence="1">
    <location>
        <begin position="283"/>
        <end position="299"/>
    </location>
</feature>
<dbReference type="Gene3D" id="3.30.450.180">
    <property type="match status" value="1"/>
</dbReference>
<organism evidence="3 4">
    <name type="scientific">Microbacterium laevaniformans</name>
    <dbReference type="NCBI Taxonomy" id="36807"/>
    <lineage>
        <taxon>Bacteria</taxon>
        <taxon>Bacillati</taxon>
        <taxon>Actinomycetota</taxon>
        <taxon>Actinomycetes</taxon>
        <taxon>Micrococcales</taxon>
        <taxon>Microbacteriaceae</taxon>
        <taxon>Microbacterium</taxon>
    </lineage>
</organism>
<evidence type="ECO:0000256" key="1">
    <source>
        <dbReference type="SAM" id="MobiDB-lite"/>
    </source>
</evidence>
<evidence type="ECO:0000313" key="4">
    <source>
        <dbReference type="Proteomes" id="UP000309893"/>
    </source>
</evidence>
<dbReference type="OrthoDB" id="3518652at2"/>
<feature type="domain" description="HTH cro/C1-type" evidence="2">
    <location>
        <begin position="12"/>
        <end position="84"/>
    </location>
</feature>
<dbReference type="InterPro" id="IPR010982">
    <property type="entry name" value="Lambda_DNA-bd_dom_sf"/>
</dbReference>
<dbReference type="RefSeq" id="WP_036320015.1">
    <property type="nucleotide sequence ID" value="NZ_CP158846.1"/>
</dbReference>
<comment type="caution">
    <text evidence="3">The sequence shown here is derived from an EMBL/GenBank/DDBJ whole genome shotgun (WGS) entry which is preliminary data.</text>
</comment>
<accession>A0A4S2D513</accession>
<dbReference type="CDD" id="cd00093">
    <property type="entry name" value="HTH_XRE"/>
    <property type="match status" value="1"/>
</dbReference>
<sequence>MRTDRRDEFAAFLRTRRERLSPDDVGLPPGTRRRVAGLRREEVATLAGVGLTWYTWLEQGRPIAASEQVLGAIARALRMTEDERDHLFALAGATPPERDEHACVSAAHLDLLSKLMPYPAAVQTARFDIRAYNRSYRFLFADLDTIAPEGRNCAVRIFTDPAWQRAHTDLDNAQQRIVARLRAAYGRHHDEPGWQRFIAQLEEQSPPFAELWRRGDVAAEHNAVKRLAHPRWGVLQLAMTSLWTGEAGGQRVVWFSPQDAATARRLDVLARFATEEPVLSGLSPATSQPSGLISSVSGA</sequence>
<dbReference type="InterPro" id="IPR041413">
    <property type="entry name" value="MLTR_LBD"/>
</dbReference>
<dbReference type="InterPro" id="IPR001387">
    <property type="entry name" value="Cro/C1-type_HTH"/>
</dbReference>
<protein>
    <submittedName>
        <fullName evidence="3">XRE family transcriptional regulator</fullName>
    </submittedName>
</protein>
<evidence type="ECO:0000313" key="3">
    <source>
        <dbReference type="EMBL" id="TGY35673.1"/>
    </source>
</evidence>
<feature type="region of interest" description="Disordered" evidence="1">
    <location>
        <begin position="280"/>
        <end position="299"/>
    </location>
</feature>
<reference evidence="3 4" key="1">
    <citation type="submission" date="2019-04" db="EMBL/GenBank/DDBJ databases">
        <title>Microbes associate with the intestines of laboratory mice.</title>
        <authorList>
            <person name="Navarre W."/>
            <person name="Wong E."/>
            <person name="Huang K."/>
            <person name="Tropini C."/>
            <person name="Ng K."/>
            <person name="Yu B."/>
        </authorList>
    </citation>
    <scope>NUCLEOTIDE SEQUENCE [LARGE SCALE GENOMIC DNA]</scope>
    <source>
        <strain evidence="3 4">NM46_B2-13</strain>
    </source>
</reference>
<dbReference type="AlphaFoldDB" id="A0A4S2D513"/>
<dbReference type="PANTHER" id="PTHR35010:SF2">
    <property type="entry name" value="BLL4672 PROTEIN"/>
    <property type="match status" value="1"/>
</dbReference>
<dbReference type="Pfam" id="PF17765">
    <property type="entry name" value="MLTR_LBD"/>
    <property type="match status" value="1"/>
</dbReference>
<gene>
    <name evidence="3" type="ORF">E5344_11795</name>
</gene>
<dbReference type="Pfam" id="PF13560">
    <property type="entry name" value="HTH_31"/>
    <property type="match status" value="1"/>
</dbReference>
<proteinExistence type="predicted"/>
<dbReference type="Proteomes" id="UP000309893">
    <property type="component" value="Unassembled WGS sequence"/>
</dbReference>
<evidence type="ECO:0000259" key="2">
    <source>
        <dbReference type="SMART" id="SM00530"/>
    </source>
</evidence>
<name>A0A4S2D513_9MICO</name>
<dbReference type="EMBL" id="SRYO01000007">
    <property type="protein sequence ID" value="TGY35673.1"/>
    <property type="molecule type" value="Genomic_DNA"/>
</dbReference>
<dbReference type="Gene3D" id="1.10.260.40">
    <property type="entry name" value="lambda repressor-like DNA-binding domains"/>
    <property type="match status" value="1"/>
</dbReference>
<dbReference type="SUPFAM" id="SSF47413">
    <property type="entry name" value="lambda repressor-like DNA-binding domains"/>
    <property type="match status" value="1"/>
</dbReference>
<dbReference type="GO" id="GO:0003677">
    <property type="term" value="F:DNA binding"/>
    <property type="evidence" value="ECO:0007669"/>
    <property type="project" value="InterPro"/>
</dbReference>